<name>J8ENG3_BACCE</name>
<dbReference type="HOGENOM" id="CLU_072504_0_0_9"/>
<protein>
    <submittedName>
        <fullName evidence="1">Uncharacterized protein</fullName>
    </submittedName>
</protein>
<organism evidence="1 2">
    <name type="scientific">Bacillus cereus MC67</name>
    <dbReference type="NCBI Taxonomy" id="1053219"/>
    <lineage>
        <taxon>Bacteria</taxon>
        <taxon>Bacillati</taxon>
        <taxon>Bacillota</taxon>
        <taxon>Bacilli</taxon>
        <taxon>Bacillales</taxon>
        <taxon>Bacillaceae</taxon>
        <taxon>Bacillus</taxon>
        <taxon>Bacillus cereus group</taxon>
    </lineage>
</organism>
<dbReference type="AlphaFoldDB" id="J8ENG3"/>
<gene>
    <name evidence="1" type="ORF">II3_03460</name>
</gene>
<accession>J8ENG3</accession>
<reference evidence="1 2" key="1">
    <citation type="submission" date="2012-04" db="EMBL/GenBank/DDBJ databases">
        <title>The Genome Sequence of Bacillus cereus MC67.</title>
        <authorList>
            <consortium name="The Broad Institute Genome Sequencing Platform"/>
            <consortium name="The Broad Institute Genome Sequencing Center for Infectious Disease"/>
            <person name="Feldgarden M."/>
            <person name="Van der Auwera G.A."/>
            <person name="Mahillon J."/>
            <person name="Duprez V."/>
            <person name="Timmery S."/>
            <person name="Mattelet C."/>
            <person name="Dierick K."/>
            <person name="Sun M."/>
            <person name="Yu Z."/>
            <person name="Zhu L."/>
            <person name="Hu X."/>
            <person name="Shank E.B."/>
            <person name="Swiecicka I."/>
            <person name="Hansen B.M."/>
            <person name="Andrup L."/>
            <person name="Young S.K."/>
            <person name="Zeng Q."/>
            <person name="Gargeya S."/>
            <person name="Fitzgerald M."/>
            <person name="Haas B."/>
            <person name="Abouelleil A."/>
            <person name="Alvarado L."/>
            <person name="Arachchi H.M."/>
            <person name="Berlin A."/>
            <person name="Chapman S.B."/>
            <person name="Goldberg J."/>
            <person name="Griggs A."/>
            <person name="Gujja S."/>
            <person name="Hansen M."/>
            <person name="Howarth C."/>
            <person name="Imamovic A."/>
            <person name="Larimer J."/>
            <person name="McCowen C."/>
            <person name="Montmayeur A."/>
            <person name="Murphy C."/>
            <person name="Neiman D."/>
            <person name="Pearson M."/>
            <person name="Priest M."/>
            <person name="Roberts A."/>
            <person name="Saif S."/>
            <person name="Shea T."/>
            <person name="Sisk P."/>
            <person name="Sykes S."/>
            <person name="Wortman J."/>
            <person name="Nusbaum C."/>
            <person name="Birren B."/>
        </authorList>
    </citation>
    <scope>NUCLEOTIDE SEQUENCE [LARGE SCALE GENOMIC DNA]</scope>
    <source>
        <strain evidence="1 2">MC67</strain>
    </source>
</reference>
<proteinExistence type="predicted"/>
<evidence type="ECO:0000313" key="2">
    <source>
        <dbReference type="Proteomes" id="UP000006997"/>
    </source>
</evidence>
<dbReference type="Proteomes" id="UP000006997">
    <property type="component" value="Unassembled WGS sequence"/>
</dbReference>
<dbReference type="PATRIC" id="fig|1053219.3.peg.3534"/>
<comment type="caution">
    <text evidence="1">The sequence shown here is derived from an EMBL/GenBank/DDBJ whole genome shotgun (WGS) entry which is preliminary data.</text>
</comment>
<dbReference type="EMBL" id="AHEN01000033">
    <property type="protein sequence ID" value="EJQ98546.1"/>
    <property type="molecule type" value="Genomic_DNA"/>
</dbReference>
<sequence>MTLTIKNEETFIIDANVRNSYMNRVDALEKVKGLLLLPNLEMATTRQVAEFYGVHVQTISTVVNDNREELQGDGYVSMSAGDIKKSVLRDTHKTVVKNGAGRYTITHDGKTYDMPYSKTNLFPRRATIRVGMLLRDSEIAKEVRTQLLNVEEKATKEVKVADINEEQTLHMAVGIVLSSGDLMAFKKSSNYRNGNQVK</sequence>
<evidence type="ECO:0000313" key="1">
    <source>
        <dbReference type="EMBL" id="EJQ98546.1"/>
    </source>
</evidence>
<dbReference type="RefSeq" id="WP_002160545.1">
    <property type="nucleotide sequence ID" value="NZ_JH792114.1"/>
</dbReference>